<protein>
    <recommendedName>
        <fullName evidence="1">PD-(D/E)XK endonuclease-like domain-containing protein</fullName>
    </recommendedName>
</protein>
<dbReference type="Gene3D" id="3.90.320.10">
    <property type="match status" value="1"/>
</dbReference>
<comment type="caution">
    <text evidence="2">The sequence shown here is derived from an EMBL/GenBank/DDBJ whole genome shotgun (WGS) entry which is preliminary data.</text>
</comment>
<reference evidence="2 3" key="1">
    <citation type="submission" date="2016-01" db="EMBL/GenBank/DDBJ databases">
        <title>Genome sequencing of Roseivirga seohaensis SW-152.</title>
        <authorList>
            <person name="Selvaratnam C."/>
            <person name="Thevarajoo S."/>
            <person name="Goh K.M."/>
            <person name="Ee R."/>
            <person name="Chan K.-G."/>
            <person name="Chong C.S."/>
        </authorList>
    </citation>
    <scope>NUCLEOTIDE SEQUENCE [LARGE SCALE GENOMIC DNA]</scope>
    <source>
        <strain evidence="2 3">SW-152</strain>
    </source>
</reference>
<accession>A0A150XKM4</accession>
<dbReference type="Pfam" id="PF12705">
    <property type="entry name" value="PDDEXK_1"/>
    <property type="match status" value="1"/>
</dbReference>
<dbReference type="EMBL" id="LRPB01000049">
    <property type="protein sequence ID" value="KYG79263.1"/>
    <property type="molecule type" value="Genomic_DNA"/>
</dbReference>
<dbReference type="Proteomes" id="UP000075663">
    <property type="component" value="Unassembled WGS sequence"/>
</dbReference>
<proteinExistence type="predicted"/>
<dbReference type="InterPro" id="IPR038726">
    <property type="entry name" value="PDDEXK_AddAB-type"/>
</dbReference>
<evidence type="ECO:0000313" key="2">
    <source>
        <dbReference type="EMBL" id="KYG79263.1"/>
    </source>
</evidence>
<dbReference type="STRING" id="1914963.AWW67_12855"/>
<feature type="domain" description="PD-(D/E)XK endonuclease-like" evidence="1">
    <location>
        <begin position="3"/>
        <end position="306"/>
    </location>
</feature>
<evidence type="ECO:0000259" key="1">
    <source>
        <dbReference type="Pfam" id="PF12705"/>
    </source>
</evidence>
<organism evidence="2 3">
    <name type="scientific">Roseivirga seohaensis</name>
    <dbReference type="NCBI Taxonomy" id="1914963"/>
    <lineage>
        <taxon>Bacteria</taxon>
        <taxon>Pseudomonadati</taxon>
        <taxon>Bacteroidota</taxon>
        <taxon>Cytophagia</taxon>
        <taxon>Cytophagales</taxon>
        <taxon>Roseivirgaceae</taxon>
        <taxon>Roseivirga</taxon>
    </lineage>
</organism>
<evidence type="ECO:0000313" key="3">
    <source>
        <dbReference type="Proteomes" id="UP000075663"/>
    </source>
</evidence>
<dbReference type="InterPro" id="IPR011604">
    <property type="entry name" value="PDDEXK-like_dom_sf"/>
</dbReference>
<name>A0A150XKM4_9BACT</name>
<sequence length="308" mass="36373">MNWSYSGYRQFLKCNRQWYYKNIVAHGTVKDPFRREVTILSKLKTLDAWRGDIVDEVIGQVAISRIRKKESLHEDTLLWVANRKFDERLDFARKKKYREPNIVFSDYDDFSAIIDFDNDKGIAESELQRVRNDTHQALKNFIEREDLIEYLRTADQWLTQRTLSLPFSRFRVIGRPDLILFFEDEPPHIIDWKVHTFATKTYQDQLLAYAFSLSKVNPHKDFPANLKSYSVLDYRLTEFQLLTDESRDYEITQDDIRNTEDEIATGLLKMYRLGANRKFSECSPEEFPTTTDPSACGNCSFKPICKPD</sequence>
<dbReference type="AlphaFoldDB" id="A0A150XKM4"/>
<gene>
    <name evidence="2" type="ORF">AWW67_12855</name>
</gene>
<dbReference type="RefSeq" id="WP_062303334.1">
    <property type="nucleotide sequence ID" value="NZ_LRPB01000049.1"/>
</dbReference>